<dbReference type="EMBL" id="BGPR01001106">
    <property type="protein sequence ID" value="GBM45635.1"/>
    <property type="molecule type" value="Genomic_DNA"/>
</dbReference>
<proteinExistence type="predicted"/>
<name>A0A4Y2FYX4_ARAVE</name>
<sequence length="120" mass="13890">MRRLCTHRRISYHGLSSLWQTSKAYLVSSIASGNRFHVFVDCAMTSVIEDLISLIVVAVVDIKSIPGIFDCVWESFSCLRRLCNDVSHRGSYIADCRRCGRHQKHTWYLRLRPRIVFTSL</sequence>
<reference evidence="1 2" key="1">
    <citation type="journal article" date="2019" name="Sci. Rep.">
        <title>Orb-weaving spider Araneus ventricosus genome elucidates the spidroin gene catalogue.</title>
        <authorList>
            <person name="Kono N."/>
            <person name="Nakamura H."/>
            <person name="Ohtoshi R."/>
            <person name="Moran D.A.P."/>
            <person name="Shinohara A."/>
            <person name="Yoshida Y."/>
            <person name="Fujiwara M."/>
            <person name="Mori M."/>
            <person name="Tomita M."/>
            <person name="Arakawa K."/>
        </authorList>
    </citation>
    <scope>NUCLEOTIDE SEQUENCE [LARGE SCALE GENOMIC DNA]</scope>
</reference>
<gene>
    <name evidence="1" type="ORF">AVEN_204764_1</name>
</gene>
<comment type="caution">
    <text evidence="1">The sequence shown here is derived from an EMBL/GenBank/DDBJ whole genome shotgun (WGS) entry which is preliminary data.</text>
</comment>
<dbReference type="Proteomes" id="UP000499080">
    <property type="component" value="Unassembled WGS sequence"/>
</dbReference>
<evidence type="ECO:0000313" key="1">
    <source>
        <dbReference type="EMBL" id="GBM45635.1"/>
    </source>
</evidence>
<keyword evidence="2" id="KW-1185">Reference proteome</keyword>
<accession>A0A4Y2FYX4</accession>
<evidence type="ECO:0000313" key="2">
    <source>
        <dbReference type="Proteomes" id="UP000499080"/>
    </source>
</evidence>
<dbReference type="AlphaFoldDB" id="A0A4Y2FYX4"/>
<organism evidence="1 2">
    <name type="scientific">Araneus ventricosus</name>
    <name type="common">Orbweaver spider</name>
    <name type="synonym">Epeira ventricosa</name>
    <dbReference type="NCBI Taxonomy" id="182803"/>
    <lineage>
        <taxon>Eukaryota</taxon>
        <taxon>Metazoa</taxon>
        <taxon>Ecdysozoa</taxon>
        <taxon>Arthropoda</taxon>
        <taxon>Chelicerata</taxon>
        <taxon>Arachnida</taxon>
        <taxon>Araneae</taxon>
        <taxon>Araneomorphae</taxon>
        <taxon>Entelegynae</taxon>
        <taxon>Araneoidea</taxon>
        <taxon>Araneidae</taxon>
        <taxon>Araneus</taxon>
    </lineage>
</organism>
<protein>
    <submittedName>
        <fullName evidence="1">Uncharacterized protein</fullName>
    </submittedName>
</protein>